<feature type="compositionally biased region" description="Basic and acidic residues" evidence="1">
    <location>
        <begin position="8"/>
        <end position="19"/>
    </location>
</feature>
<evidence type="ECO:0000256" key="1">
    <source>
        <dbReference type="SAM" id="MobiDB-lite"/>
    </source>
</evidence>
<keyword evidence="2" id="KW-1133">Transmembrane helix</keyword>
<protein>
    <submittedName>
        <fullName evidence="3">Uncharacterized protein</fullName>
    </submittedName>
</protein>
<keyword evidence="2" id="KW-0472">Membrane</keyword>
<feature type="transmembrane region" description="Helical" evidence="2">
    <location>
        <begin position="553"/>
        <end position="575"/>
    </location>
</feature>
<feature type="compositionally biased region" description="Low complexity" evidence="1">
    <location>
        <begin position="182"/>
        <end position="198"/>
    </location>
</feature>
<feature type="compositionally biased region" description="Polar residues" evidence="1">
    <location>
        <begin position="211"/>
        <end position="223"/>
    </location>
</feature>
<feature type="region of interest" description="Disordered" evidence="1">
    <location>
        <begin position="857"/>
        <end position="876"/>
    </location>
</feature>
<feature type="region of interest" description="Disordered" evidence="1">
    <location>
        <begin position="922"/>
        <end position="989"/>
    </location>
</feature>
<evidence type="ECO:0000313" key="3">
    <source>
        <dbReference type="EMBL" id="QHS91605.1"/>
    </source>
</evidence>
<feature type="region of interest" description="Disordered" evidence="1">
    <location>
        <begin position="1"/>
        <end position="42"/>
    </location>
</feature>
<dbReference type="AlphaFoldDB" id="A0A6C0BGY4"/>
<keyword evidence="2" id="KW-0812">Transmembrane</keyword>
<feature type="region of interest" description="Disordered" evidence="1">
    <location>
        <begin position="143"/>
        <end position="224"/>
    </location>
</feature>
<evidence type="ECO:0000256" key="2">
    <source>
        <dbReference type="SAM" id="Phobius"/>
    </source>
</evidence>
<name>A0A6C0BGY4_9ZZZZ</name>
<feature type="compositionally biased region" description="Basic residues" evidence="1">
    <location>
        <begin position="976"/>
        <end position="989"/>
    </location>
</feature>
<proteinExistence type="predicted"/>
<sequence length="989" mass="101703">MDGYNTNEEVKRLKPEGHLRSKAQQVIHGLHGKKSPKNQQIKPKNPVVIIAEKVVEGIKKVVDEVSSLIPGDSSQQEVKMYALEQFRQKQAARKAAAEGKEKAAKEALVHSQIVGLQKPVTVDETGRLADRKLSQAFRNKLRAAQASGSSAVPKRSVSPPKWTMLPTISNANKKRAEKVRKSLQSGQKSSRSSSPQSNEEAEEAPGSEENVSNNQKGMASQNKPANAVAAGNAAASAAAAAGASPAVVNATANAVANAVANAPPGQEGQVAAAAAEEAVVAGGGNVQQAAAASEAAASNAGGNANAEADRIEQEAAAQQAALAVQNSGAPPAAVEAAANAVASGAPPAAVEAAVVNAGGSPAAAANASAVASNAGAANRLAALSPVLPPSNGGSPGAGVVANAPAILGAASAAATNSLVVPGPATSPLPVDGSAPCPPVGLAPGTYAATVQRTMTGETAVTFKSTGPQGKGTSWSMPGFSLKSGVGKTVKQQVEEQPKATWTWKGINFGESLKGLKGFVIDLTPLLIALQAVGTVAGGAIATSVGGSMFGAYLIGQGFVLVGLAIAGAFQALAGLDFRKIYPGITLANLFGLGTDPRMKKLAKAISEYQTLNKQGIQQVVNAAKQARSSRFSNNAAVQNRVEAEIKTVKRLLAGKQSEIKAAAKGLAKDIGDALYDKLELKQKEATAQAVTMNPELQNISDKDFEDLELLIQKIYLAASALGNVPEAQYPMVKAEAIKTAFAQFLKDVQVLDELQQLAQGSNAKASVNKMWNKTQKYRSNAASYGRAAQQGLSGFGSRIGSMFTRKTNASKPNSSGYVPGVVGSNPAAPKKGFFGRLGNSLKSAFSRKPSAAVQKLTAAPANGQNNGSFNKVNPMRNAFTSPQAAAAGASGERLYVQPRASAPQAPSRGFFGRVRNTLGVPRGLTLKKGKEGNYSGFGRNVPETENAGESQNPFGLTQGAGNAYEALNRANAEGKRPKRKTQKRKAGRR</sequence>
<organism evidence="3">
    <name type="scientific">viral metagenome</name>
    <dbReference type="NCBI Taxonomy" id="1070528"/>
    <lineage>
        <taxon>unclassified sequences</taxon>
        <taxon>metagenomes</taxon>
        <taxon>organismal metagenomes</taxon>
    </lineage>
</organism>
<feature type="transmembrane region" description="Helical" evidence="2">
    <location>
        <begin position="518"/>
        <end position="541"/>
    </location>
</feature>
<reference evidence="3" key="1">
    <citation type="journal article" date="2020" name="Nature">
        <title>Giant virus diversity and host interactions through global metagenomics.</title>
        <authorList>
            <person name="Schulz F."/>
            <person name="Roux S."/>
            <person name="Paez-Espino D."/>
            <person name="Jungbluth S."/>
            <person name="Walsh D.A."/>
            <person name="Denef V.J."/>
            <person name="McMahon K.D."/>
            <person name="Konstantinidis K.T."/>
            <person name="Eloe-Fadrosh E.A."/>
            <person name="Kyrpides N.C."/>
            <person name="Woyke T."/>
        </authorList>
    </citation>
    <scope>NUCLEOTIDE SEQUENCE</scope>
    <source>
        <strain evidence="3">GVMAG-M-3300013006-15</strain>
    </source>
</reference>
<dbReference type="EMBL" id="MN739162">
    <property type="protein sequence ID" value="QHS91605.1"/>
    <property type="molecule type" value="Genomic_DNA"/>
</dbReference>
<accession>A0A6C0BGY4</accession>
<feature type="compositionally biased region" description="Polar residues" evidence="1">
    <location>
        <begin position="862"/>
        <end position="871"/>
    </location>
</feature>